<evidence type="ECO:0000256" key="3">
    <source>
        <dbReference type="ARBA" id="ARBA00022729"/>
    </source>
</evidence>
<feature type="domain" description="Hemicentin-1-like von Willebrand factor A" evidence="8">
    <location>
        <begin position="303"/>
        <end position="466"/>
    </location>
</feature>
<feature type="signal peptide" evidence="6">
    <location>
        <begin position="1"/>
        <end position="22"/>
    </location>
</feature>
<evidence type="ECO:0000259" key="7">
    <source>
        <dbReference type="Pfam" id="PF23560"/>
    </source>
</evidence>
<keyword evidence="4" id="KW-0325">Glycoprotein</keyword>
<dbReference type="PANTHER" id="PTHR14905">
    <property type="entry name" value="NG37"/>
    <property type="match status" value="1"/>
</dbReference>
<gene>
    <name evidence="10" type="primary">vwa11</name>
</gene>
<dbReference type="InterPro" id="IPR056861">
    <property type="entry name" value="HMCN1-like_VWA"/>
</dbReference>
<evidence type="ECO:0000313" key="10">
    <source>
        <dbReference type="Ensembl" id="ENSSANP00000092041.1"/>
    </source>
</evidence>
<proteinExistence type="predicted"/>
<comment type="subcellular location">
    <subcellularLocation>
        <location evidence="1">Secreted</location>
    </subcellularLocation>
</comment>
<feature type="compositionally biased region" description="Basic and acidic residues" evidence="5">
    <location>
        <begin position="251"/>
        <end position="262"/>
    </location>
</feature>
<dbReference type="Ensembl" id="ENSSANT00000097768.1">
    <property type="protein sequence ID" value="ENSSANP00000092041.1"/>
    <property type="gene ID" value="ENSSANG00000045455.1"/>
</dbReference>
<keyword evidence="2" id="KW-0964">Secreted</keyword>
<accession>A0A671S699</accession>
<dbReference type="Pfam" id="PF25107">
    <property type="entry name" value="VWA7_N"/>
    <property type="match status" value="1"/>
</dbReference>
<dbReference type="CDD" id="cd00198">
    <property type="entry name" value="vWFA"/>
    <property type="match status" value="1"/>
</dbReference>
<feature type="domain" description="VWA7 N-terminal" evidence="9">
    <location>
        <begin position="66"/>
        <end position="292"/>
    </location>
</feature>
<dbReference type="Gene3D" id="3.40.50.410">
    <property type="entry name" value="von Willebrand factor, type A domain"/>
    <property type="match status" value="1"/>
</dbReference>
<dbReference type="InterPro" id="IPR056475">
    <property type="entry name" value="GBD_Hemicentin/VWA7"/>
</dbReference>
<dbReference type="InterPro" id="IPR052577">
    <property type="entry name" value="VWA7"/>
</dbReference>
<organism evidence="10 11">
    <name type="scientific">Sinocyclocheilus anshuiensis</name>
    <dbReference type="NCBI Taxonomy" id="1608454"/>
    <lineage>
        <taxon>Eukaryota</taxon>
        <taxon>Metazoa</taxon>
        <taxon>Chordata</taxon>
        <taxon>Craniata</taxon>
        <taxon>Vertebrata</taxon>
        <taxon>Euteleostomi</taxon>
        <taxon>Actinopterygii</taxon>
        <taxon>Neopterygii</taxon>
        <taxon>Teleostei</taxon>
        <taxon>Ostariophysi</taxon>
        <taxon>Cypriniformes</taxon>
        <taxon>Cyprinidae</taxon>
        <taxon>Cyprininae</taxon>
        <taxon>Sinocyclocheilus</taxon>
    </lineage>
</organism>
<dbReference type="AlphaFoldDB" id="A0A671S699"/>
<name>A0A671S699_9TELE</name>
<evidence type="ECO:0000256" key="4">
    <source>
        <dbReference type="ARBA" id="ARBA00023180"/>
    </source>
</evidence>
<feature type="chain" id="PRO_5025349007" evidence="6">
    <location>
        <begin position="23"/>
        <end position="616"/>
    </location>
</feature>
<dbReference type="GO" id="GO:0005576">
    <property type="term" value="C:extracellular region"/>
    <property type="evidence" value="ECO:0007669"/>
    <property type="project" value="UniProtKB-SubCell"/>
</dbReference>
<dbReference type="SUPFAM" id="SSF53300">
    <property type="entry name" value="vWA-like"/>
    <property type="match status" value="1"/>
</dbReference>
<evidence type="ECO:0000313" key="11">
    <source>
        <dbReference type="Proteomes" id="UP000472260"/>
    </source>
</evidence>
<keyword evidence="3 6" id="KW-0732">Signal</keyword>
<feature type="domain" description="Hemicentin/VWA7 galactose-binding" evidence="7">
    <location>
        <begin position="485"/>
        <end position="581"/>
    </location>
</feature>
<evidence type="ECO:0000256" key="6">
    <source>
        <dbReference type="SAM" id="SignalP"/>
    </source>
</evidence>
<dbReference type="Pfam" id="PF23560">
    <property type="entry name" value="GBD_Hemicentin"/>
    <property type="match status" value="1"/>
</dbReference>
<evidence type="ECO:0000256" key="5">
    <source>
        <dbReference type="SAM" id="MobiDB-lite"/>
    </source>
</evidence>
<evidence type="ECO:0000256" key="2">
    <source>
        <dbReference type="ARBA" id="ARBA00022525"/>
    </source>
</evidence>
<reference evidence="10" key="2">
    <citation type="submission" date="2025-09" db="UniProtKB">
        <authorList>
            <consortium name="Ensembl"/>
        </authorList>
    </citation>
    <scope>IDENTIFICATION</scope>
</reference>
<reference evidence="10" key="1">
    <citation type="submission" date="2025-08" db="UniProtKB">
        <authorList>
            <consortium name="Ensembl"/>
        </authorList>
    </citation>
    <scope>IDENTIFICATION</scope>
</reference>
<feature type="region of interest" description="Disordered" evidence="5">
    <location>
        <begin position="228"/>
        <end position="263"/>
    </location>
</feature>
<protein>
    <submittedName>
        <fullName evidence="10">von Willebrand factor A domain-containing protein 7-like</fullName>
    </submittedName>
</protein>
<dbReference type="InterPro" id="IPR056862">
    <property type="entry name" value="VWA7_N"/>
</dbReference>
<dbReference type="PANTHER" id="PTHR14905:SF22">
    <property type="entry name" value="VON WILLEBRAND FACTOR A DOMAIN-CONTAINING PROTEIN 7-LIKE"/>
    <property type="match status" value="1"/>
</dbReference>
<dbReference type="Proteomes" id="UP000472260">
    <property type="component" value="Unassembled WGS sequence"/>
</dbReference>
<sequence>MIMKSSVPVVALIALVVSRVQTFVSVGGSRNTHVNITGNAVMEKIREVCEAVAESEGRDFKPTGSSAEELLRACLGTATGEVSGAKFRTALNQIYMQNGFVDRDFMSSAPHHFNNEAFNEGRNLIIQGTAAIKANVRTDNLQSARETLGRVCHTLQDFYSHSNWVELGNKSPYANLIRPDLNIEKIADITMPTCSDCASGTCPNQLLPAILNGKYLTSGYMGLFSSDKPQGKCSHGGETDLSSSQNPRGGISKDEPRSHNTDQHNNAVNLAAEATLELLEDIRGAIGNKDYLRLMGIARSAVLVFVIDTTGSMTDDIAEAKRVAFNIIDSKKGTQDEPSEYILVPFNDPEFGPLIRTTDSDVMKSEISKIKADGGGDTPEMCLSGLQLALTGAPSSSFIYVFTDAPPKDTHLEKTINALIRSTKSTVSFFMTASRRRRRTLKASSQFQVYYDMALASGGQAIEVSKSSLSQATDIIVDTSTSALVTILQRSRDPGLVESFPFLLDKSVSNTTIYITGSSLTFNLRSPTGVTQSNTVDNGPLGTIQKVGNLQRIQLNGTEMGLWHIDMTTTQPYTIKVMGQSAITFIYDFVEEFKGPHPGFAAIDGRPSAGLTRYSF</sequence>
<evidence type="ECO:0000256" key="1">
    <source>
        <dbReference type="ARBA" id="ARBA00004613"/>
    </source>
</evidence>
<dbReference type="InterPro" id="IPR036465">
    <property type="entry name" value="vWFA_dom_sf"/>
</dbReference>
<evidence type="ECO:0000259" key="9">
    <source>
        <dbReference type="Pfam" id="PF25107"/>
    </source>
</evidence>
<dbReference type="Pfam" id="PF25106">
    <property type="entry name" value="VWA_4"/>
    <property type="match status" value="1"/>
</dbReference>
<keyword evidence="11" id="KW-1185">Reference proteome</keyword>
<evidence type="ECO:0000259" key="8">
    <source>
        <dbReference type="Pfam" id="PF25106"/>
    </source>
</evidence>